<comment type="caution">
    <text evidence="10">The sequence shown here is derived from an EMBL/GenBank/DDBJ whole genome shotgun (WGS) entry which is preliminary data.</text>
</comment>
<keyword evidence="8" id="KW-0368">Histidine biosynthesis</keyword>
<dbReference type="PROSITE" id="PS00599">
    <property type="entry name" value="AA_TRANSFER_CLASS_2"/>
    <property type="match status" value="1"/>
</dbReference>
<dbReference type="GO" id="GO:0004400">
    <property type="term" value="F:histidinol-phosphate transaminase activity"/>
    <property type="evidence" value="ECO:0007669"/>
    <property type="project" value="UniProtKB-EC"/>
</dbReference>
<comment type="subunit">
    <text evidence="3 8">Homodimer.</text>
</comment>
<evidence type="ECO:0000256" key="7">
    <source>
        <dbReference type="ARBA" id="ARBA00047481"/>
    </source>
</evidence>
<dbReference type="Gene3D" id="3.40.640.10">
    <property type="entry name" value="Type I PLP-dependent aspartate aminotransferase-like (Major domain)"/>
    <property type="match status" value="1"/>
</dbReference>
<dbReference type="InterPro" id="IPR001917">
    <property type="entry name" value="Aminotrans_II_pyridoxalP_BS"/>
</dbReference>
<sequence>MAIKFRPEIKDLVPYKPGKPIADVKREYGLDEVTKLASNENPLGYSPKVKEAILSVVDELHLYPDGNITLLREAIAKKFNAKASQVLPSSGSDEMVDITSKTFLNPGDEVILADVTFPRYLSTAIMMGATPVVVPLKNFFYDLETMKSKITDKTKLIWLCNPNNPTGTMHTEEAIYDFLDSVPKDVVVVYDEAYREFVTREDYLQDSTVLLDKYPNVIIMRTFSKAYGLAALRVGYTMASEEIINNLNKVRGPFNVNTIAQVAAIAALEDQDFIKKSYEVNLEGKEYLYKQFEEMGIEYAPSETNHIFFNGKIECQELFTELQKRGMIIRPMYGTYSRVSIGTMPQNELFIKLYKELLNK</sequence>
<dbReference type="EC" id="2.6.1.9" evidence="8"/>
<dbReference type="InterPro" id="IPR015421">
    <property type="entry name" value="PyrdxlP-dep_Trfase_major"/>
</dbReference>
<keyword evidence="6 8" id="KW-0663">Pyridoxal phosphate</keyword>
<comment type="cofactor">
    <cofactor evidence="1 8">
        <name>pyridoxal 5'-phosphate</name>
        <dbReference type="ChEBI" id="CHEBI:597326"/>
    </cofactor>
</comment>
<dbReference type="InterPro" id="IPR004839">
    <property type="entry name" value="Aminotransferase_I/II_large"/>
</dbReference>
<dbReference type="InterPro" id="IPR050106">
    <property type="entry name" value="HistidinolP_aminotransfase"/>
</dbReference>
<evidence type="ECO:0000256" key="8">
    <source>
        <dbReference type="HAMAP-Rule" id="MF_01023"/>
    </source>
</evidence>
<dbReference type="InterPro" id="IPR015422">
    <property type="entry name" value="PyrdxlP-dep_Trfase_small"/>
</dbReference>
<comment type="pathway">
    <text evidence="2 8">Amino-acid biosynthesis; L-histidine biosynthesis; L-histidine from 5-phospho-alpha-D-ribose 1-diphosphate: step 7/9.</text>
</comment>
<dbReference type="Pfam" id="PF00155">
    <property type="entry name" value="Aminotran_1_2"/>
    <property type="match status" value="1"/>
</dbReference>
<reference evidence="10 11" key="1">
    <citation type="submission" date="2021-01" db="EMBL/GenBank/DDBJ databases">
        <title>Genomic Encyclopedia of Type Strains, Phase IV (KMG-IV): sequencing the most valuable type-strain genomes for metagenomic binning, comparative biology and taxonomic classification.</title>
        <authorList>
            <person name="Goeker M."/>
        </authorList>
    </citation>
    <scope>NUCLEOTIDE SEQUENCE [LARGE SCALE GENOMIC DNA]</scope>
    <source>
        <strain evidence="10 11">DSM 25890</strain>
    </source>
</reference>
<organism evidence="10 11">
    <name type="scientific">Alkaliphilus hydrothermalis</name>
    <dbReference type="NCBI Taxonomy" id="1482730"/>
    <lineage>
        <taxon>Bacteria</taxon>
        <taxon>Bacillati</taxon>
        <taxon>Bacillota</taxon>
        <taxon>Clostridia</taxon>
        <taxon>Peptostreptococcales</taxon>
        <taxon>Natronincolaceae</taxon>
        <taxon>Alkaliphilus</taxon>
    </lineage>
</organism>
<evidence type="ECO:0000256" key="5">
    <source>
        <dbReference type="ARBA" id="ARBA00022679"/>
    </source>
</evidence>
<feature type="domain" description="Aminotransferase class I/classII large" evidence="9">
    <location>
        <begin position="32"/>
        <end position="346"/>
    </location>
</feature>
<evidence type="ECO:0000256" key="2">
    <source>
        <dbReference type="ARBA" id="ARBA00005011"/>
    </source>
</evidence>
<evidence type="ECO:0000313" key="10">
    <source>
        <dbReference type="EMBL" id="MBM7615348.1"/>
    </source>
</evidence>
<comment type="catalytic activity">
    <reaction evidence="7 8">
        <text>L-histidinol phosphate + 2-oxoglutarate = 3-(imidazol-4-yl)-2-oxopropyl phosphate + L-glutamate</text>
        <dbReference type="Rhea" id="RHEA:23744"/>
        <dbReference type="ChEBI" id="CHEBI:16810"/>
        <dbReference type="ChEBI" id="CHEBI:29985"/>
        <dbReference type="ChEBI" id="CHEBI:57766"/>
        <dbReference type="ChEBI" id="CHEBI:57980"/>
        <dbReference type="EC" id="2.6.1.9"/>
    </reaction>
</comment>
<dbReference type="Gene3D" id="3.90.1150.10">
    <property type="entry name" value="Aspartate Aminotransferase, domain 1"/>
    <property type="match status" value="1"/>
</dbReference>
<evidence type="ECO:0000313" key="11">
    <source>
        <dbReference type="Proteomes" id="UP001314796"/>
    </source>
</evidence>
<dbReference type="CDD" id="cd00609">
    <property type="entry name" value="AAT_like"/>
    <property type="match status" value="1"/>
</dbReference>
<keyword evidence="5 8" id="KW-0808">Transferase</keyword>
<dbReference type="NCBIfam" id="TIGR01141">
    <property type="entry name" value="hisC"/>
    <property type="match status" value="1"/>
</dbReference>
<feature type="modified residue" description="N6-(pyridoxal phosphate)lysine" evidence="8">
    <location>
        <position position="225"/>
    </location>
</feature>
<name>A0ABS2NQW6_9FIRM</name>
<evidence type="ECO:0000256" key="3">
    <source>
        <dbReference type="ARBA" id="ARBA00011738"/>
    </source>
</evidence>
<dbReference type="InterPro" id="IPR015424">
    <property type="entry name" value="PyrdxlP-dep_Trfase"/>
</dbReference>
<evidence type="ECO:0000256" key="1">
    <source>
        <dbReference type="ARBA" id="ARBA00001933"/>
    </source>
</evidence>
<keyword evidence="8" id="KW-0028">Amino-acid biosynthesis</keyword>
<dbReference type="HAMAP" id="MF_01023">
    <property type="entry name" value="HisC_aminotrans_2"/>
    <property type="match status" value="1"/>
</dbReference>
<dbReference type="EMBL" id="JAFBEE010000011">
    <property type="protein sequence ID" value="MBM7615348.1"/>
    <property type="molecule type" value="Genomic_DNA"/>
</dbReference>
<evidence type="ECO:0000256" key="6">
    <source>
        <dbReference type="ARBA" id="ARBA00022898"/>
    </source>
</evidence>
<dbReference type="PANTHER" id="PTHR43643">
    <property type="entry name" value="HISTIDINOL-PHOSPHATE AMINOTRANSFERASE 2"/>
    <property type="match status" value="1"/>
</dbReference>
<dbReference type="InterPro" id="IPR005861">
    <property type="entry name" value="HisP_aminotrans"/>
</dbReference>
<comment type="similarity">
    <text evidence="8">Belongs to the class-II pyridoxal-phosphate-dependent aminotransferase family. Histidinol-phosphate aminotransferase subfamily.</text>
</comment>
<accession>A0ABS2NQW6</accession>
<evidence type="ECO:0000259" key="9">
    <source>
        <dbReference type="Pfam" id="PF00155"/>
    </source>
</evidence>
<keyword evidence="4 8" id="KW-0032">Aminotransferase</keyword>
<evidence type="ECO:0000256" key="4">
    <source>
        <dbReference type="ARBA" id="ARBA00022576"/>
    </source>
</evidence>
<gene>
    <name evidence="8" type="primary">hisC</name>
    <name evidence="10" type="ORF">JOC73_001917</name>
</gene>
<dbReference type="Proteomes" id="UP001314796">
    <property type="component" value="Unassembled WGS sequence"/>
</dbReference>
<proteinExistence type="inferred from homology"/>
<dbReference type="RefSeq" id="WP_204402440.1">
    <property type="nucleotide sequence ID" value="NZ_JAFBEE010000011.1"/>
</dbReference>
<keyword evidence="11" id="KW-1185">Reference proteome</keyword>
<protein>
    <recommendedName>
        <fullName evidence="8">Histidinol-phosphate aminotransferase</fullName>
        <ecNumber evidence="8">2.6.1.9</ecNumber>
    </recommendedName>
    <alternativeName>
        <fullName evidence="8">Imidazole acetol-phosphate transaminase</fullName>
    </alternativeName>
</protein>
<dbReference type="PANTHER" id="PTHR43643:SF3">
    <property type="entry name" value="HISTIDINOL-PHOSPHATE AMINOTRANSFERASE"/>
    <property type="match status" value="1"/>
</dbReference>
<dbReference type="SUPFAM" id="SSF53383">
    <property type="entry name" value="PLP-dependent transferases"/>
    <property type="match status" value="1"/>
</dbReference>